<keyword evidence="7 13" id="KW-0297">G-protein coupled receptor</keyword>
<dbReference type="CDD" id="cd15389">
    <property type="entry name" value="7tmA_GPR83"/>
    <property type="match status" value="1"/>
</dbReference>
<feature type="transmembrane region" description="Helical" evidence="15">
    <location>
        <begin position="218"/>
        <end position="237"/>
    </location>
</feature>
<feature type="compositionally biased region" description="Polar residues" evidence="14">
    <location>
        <begin position="431"/>
        <end position="445"/>
    </location>
</feature>
<feature type="region of interest" description="Disordered" evidence="14">
    <location>
        <begin position="422"/>
        <end position="454"/>
    </location>
</feature>
<evidence type="ECO:0000256" key="2">
    <source>
        <dbReference type="ARBA" id="ARBA00010663"/>
    </source>
</evidence>
<protein>
    <recommendedName>
        <fullName evidence="12">G-protein coupled receptor 83</fullName>
    </recommendedName>
</protein>
<dbReference type="PROSITE" id="PS00237">
    <property type="entry name" value="G_PROTEIN_RECEP_F1_1"/>
    <property type="match status" value="1"/>
</dbReference>
<dbReference type="GO" id="GO:0005886">
    <property type="term" value="C:plasma membrane"/>
    <property type="evidence" value="ECO:0007669"/>
    <property type="project" value="UniProtKB-SubCell"/>
</dbReference>
<feature type="transmembrane region" description="Helical" evidence="15">
    <location>
        <begin position="180"/>
        <end position="198"/>
    </location>
</feature>
<reference evidence="17 18" key="1">
    <citation type="submission" date="2019-01" db="EMBL/GenBank/DDBJ databases">
        <authorList>
            <person name="Alioto T."/>
            <person name="Alioto T."/>
        </authorList>
    </citation>
    <scope>NUCLEOTIDE SEQUENCE [LARGE SCALE GENOMIC DNA]</scope>
</reference>
<dbReference type="Proteomes" id="UP000386466">
    <property type="component" value="Unassembled WGS sequence"/>
</dbReference>
<evidence type="ECO:0000256" key="13">
    <source>
        <dbReference type="RuleBase" id="RU000688"/>
    </source>
</evidence>
<evidence type="ECO:0000259" key="16">
    <source>
        <dbReference type="PROSITE" id="PS50262"/>
    </source>
</evidence>
<dbReference type="InterPro" id="IPR000276">
    <property type="entry name" value="GPCR_Rhodpsn"/>
</dbReference>
<dbReference type="AlphaFoldDB" id="A0A485PDS8"/>
<dbReference type="PRINTS" id="PR00237">
    <property type="entry name" value="GPCRRHODOPSN"/>
</dbReference>
<evidence type="ECO:0000256" key="11">
    <source>
        <dbReference type="ARBA" id="ARBA00056796"/>
    </source>
</evidence>
<keyword evidence="9 13" id="KW-0675">Receptor</keyword>
<evidence type="ECO:0000256" key="5">
    <source>
        <dbReference type="ARBA" id="ARBA00022729"/>
    </source>
</evidence>
<comment type="function">
    <text evidence="11">G-protein coupled receptor for PEN, a neuropeptide produced from the precursor protein, proSAAS (encoded by PCSK1N). Acts through a G(i)- and G(q)-alpha-alpha-mediated pathway in response to PEN. Plays a role in food intake and body weight regulation. May contribute to the regulation of anxiety-related behaviors.</text>
</comment>
<evidence type="ECO:0000256" key="9">
    <source>
        <dbReference type="ARBA" id="ARBA00023170"/>
    </source>
</evidence>
<accession>A0A485PDS8</accession>
<evidence type="ECO:0000256" key="4">
    <source>
        <dbReference type="ARBA" id="ARBA00022692"/>
    </source>
</evidence>
<dbReference type="InterPro" id="IPR017452">
    <property type="entry name" value="GPCR_Rhodpsn_7TM"/>
</dbReference>
<feature type="domain" description="G-protein coupled receptors family 1 profile" evidence="16">
    <location>
        <begin position="119"/>
        <end position="376"/>
    </location>
</feature>
<evidence type="ECO:0000256" key="8">
    <source>
        <dbReference type="ARBA" id="ARBA00023136"/>
    </source>
</evidence>
<evidence type="ECO:0000256" key="1">
    <source>
        <dbReference type="ARBA" id="ARBA00004651"/>
    </source>
</evidence>
<dbReference type="PANTHER" id="PTHR24238">
    <property type="entry name" value="G-PROTEIN COUPLED RECEPTOR"/>
    <property type="match status" value="1"/>
</dbReference>
<evidence type="ECO:0000256" key="7">
    <source>
        <dbReference type="ARBA" id="ARBA00023040"/>
    </source>
</evidence>
<dbReference type="InterPro" id="IPR000611">
    <property type="entry name" value="NPY_rcpt"/>
</dbReference>
<evidence type="ECO:0000313" key="18">
    <source>
        <dbReference type="Proteomes" id="UP000386466"/>
    </source>
</evidence>
<comment type="similarity">
    <text evidence="2 13">Belongs to the G-protein coupled receptor 1 family.</text>
</comment>
<organism evidence="17 18">
    <name type="scientific">Lynx pardinus</name>
    <name type="common">Iberian lynx</name>
    <name type="synonym">Felis pardina</name>
    <dbReference type="NCBI Taxonomy" id="191816"/>
    <lineage>
        <taxon>Eukaryota</taxon>
        <taxon>Metazoa</taxon>
        <taxon>Chordata</taxon>
        <taxon>Craniata</taxon>
        <taxon>Vertebrata</taxon>
        <taxon>Euteleostomi</taxon>
        <taxon>Mammalia</taxon>
        <taxon>Eutheria</taxon>
        <taxon>Laurasiatheria</taxon>
        <taxon>Carnivora</taxon>
        <taxon>Feliformia</taxon>
        <taxon>Felidae</taxon>
        <taxon>Felinae</taxon>
        <taxon>Lynx</taxon>
    </lineage>
</organism>
<keyword evidence="4 13" id="KW-0812">Transmembrane</keyword>
<evidence type="ECO:0000256" key="14">
    <source>
        <dbReference type="SAM" id="MobiDB-lite"/>
    </source>
</evidence>
<dbReference type="FunFam" id="1.20.1070.10:FF:000191">
    <property type="entry name" value="Probable G-protein coupled receptor 83"/>
    <property type="match status" value="1"/>
</dbReference>
<dbReference type="Pfam" id="PF00001">
    <property type="entry name" value="7tm_1"/>
    <property type="match status" value="1"/>
</dbReference>
<evidence type="ECO:0000256" key="6">
    <source>
        <dbReference type="ARBA" id="ARBA00022989"/>
    </source>
</evidence>
<dbReference type="SMART" id="SM01381">
    <property type="entry name" value="7TM_GPCR_Srsx"/>
    <property type="match status" value="1"/>
</dbReference>
<dbReference type="Gene3D" id="1.20.1070.10">
    <property type="entry name" value="Rhodopsin 7-helix transmembrane proteins"/>
    <property type="match status" value="1"/>
</dbReference>
<evidence type="ECO:0000256" key="10">
    <source>
        <dbReference type="ARBA" id="ARBA00023224"/>
    </source>
</evidence>
<feature type="transmembrane region" description="Helical" evidence="15">
    <location>
        <begin position="106"/>
        <end position="128"/>
    </location>
</feature>
<keyword evidence="8 15" id="KW-0472">Membrane</keyword>
<dbReference type="PRINTS" id="PR01012">
    <property type="entry name" value="NRPEPTIDEYR"/>
</dbReference>
<dbReference type="EMBL" id="CAAGRJ010032233">
    <property type="protein sequence ID" value="VFV42548.1"/>
    <property type="molecule type" value="Genomic_DNA"/>
</dbReference>
<dbReference type="PANTHER" id="PTHR24238:SF57">
    <property type="entry name" value="G-PROTEIN COUPLED RECEPTOR 83"/>
    <property type="match status" value="1"/>
</dbReference>
<feature type="transmembrane region" description="Helical" evidence="15">
    <location>
        <begin position="357"/>
        <end position="379"/>
    </location>
</feature>
<keyword evidence="18" id="KW-1185">Reference proteome</keyword>
<comment type="subcellular location">
    <subcellularLocation>
        <location evidence="1">Cell membrane</location>
        <topology evidence="1">Multi-pass membrane protein</topology>
    </subcellularLocation>
</comment>
<feature type="transmembrane region" description="Helical" evidence="15">
    <location>
        <begin position="272"/>
        <end position="291"/>
    </location>
</feature>
<dbReference type="PROSITE" id="PS50262">
    <property type="entry name" value="G_PROTEIN_RECEP_F1_2"/>
    <property type="match status" value="1"/>
</dbReference>
<dbReference type="GO" id="GO:0004983">
    <property type="term" value="F:neuropeptide Y receptor activity"/>
    <property type="evidence" value="ECO:0007669"/>
    <property type="project" value="InterPro"/>
</dbReference>
<evidence type="ECO:0000256" key="15">
    <source>
        <dbReference type="SAM" id="Phobius"/>
    </source>
</evidence>
<keyword evidence="5" id="KW-0732">Signal</keyword>
<sequence>MVPHHLTPAKCGRRPRALPSGRARARRWGCCGMGPRGVLLCLLPLVRAAERPEGRADEPGLEAALAVPNASHFFWSNYTFSDWQNFVGRRRYGAESQNPTVKALLIVAYSFIIVFSLFGNVLVCHVIFKNQRMHSATSLFIVNLAVADIMITLLNTPFTLVRFVNSTWVFGKGMCHVSRFAQYCSLHVSALTLTAIAVDRHQVIMHPLKPRISITKGVIYVTVIWTMATFFSLPHAICQKLFTFKYSEDVVRSLCLPDFPEPADLFWKYLDLATFILLYILPLLIISVAYARVAKKLWMCNTIGDVTTEQYLALRRKKKKTMKMLMLVVVLFALCWFPLNCYVLLLSSKVIHTNNALYFAFHWFAMSSTCYNPFIYCWLNENFRVELKALLSMCQRLPKPQEERPPSPVPSFRVAWTEKSSGRRAPLANNLLPSSQLQSGKTDLSSVEPIVAVS</sequence>
<dbReference type="GO" id="GO:0005929">
    <property type="term" value="C:cilium"/>
    <property type="evidence" value="ECO:0007669"/>
    <property type="project" value="UniProtKB-ARBA"/>
</dbReference>
<keyword evidence="3" id="KW-1003">Cell membrane</keyword>
<feature type="transmembrane region" description="Helical" evidence="15">
    <location>
        <begin position="324"/>
        <end position="345"/>
    </location>
</feature>
<evidence type="ECO:0000313" key="17">
    <source>
        <dbReference type="EMBL" id="VFV42548.1"/>
    </source>
</evidence>
<keyword evidence="6 15" id="KW-1133">Transmembrane helix</keyword>
<dbReference type="SUPFAM" id="SSF81321">
    <property type="entry name" value="Family A G protein-coupled receptor-like"/>
    <property type="match status" value="1"/>
</dbReference>
<keyword evidence="10 13" id="KW-0807">Transducer</keyword>
<evidence type="ECO:0000256" key="12">
    <source>
        <dbReference type="ARBA" id="ARBA00070743"/>
    </source>
</evidence>
<evidence type="ECO:0000256" key="3">
    <source>
        <dbReference type="ARBA" id="ARBA00022475"/>
    </source>
</evidence>
<feature type="transmembrane region" description="Helical" evidence="15">
    <location>
        <begin position="140"/>
        <end position="160"/>
    </location>
</feature>
<name>A0A485PDS8_LYNPA</name>
<proteinExistence type="inferred from homology"/>
<gene>
    <name evidence="17" type="ORF">LYPA_23C020068</name>
</gene>